<protein>
    <recommendedName>
        <fullName evidence="5">GTPase HflX</fullName>
    </recommendedName>
    <alternativeName>
        <fullName evidence="5">GTP-binding protein HflX</fullName>
    </alternativeName>
</protein>
<keyword evidence="4 5" id="KW-0342">GTP-binding</keyword>
<comment type="cofactor">
    <cofactor evidence="7">
        <name>Mg(2+)</name>
        <dbReference type="ChEBI" id="CHEBI:18420"/>
    </cofactor>
</comment>
<dbReference type="InterPro" id="IPR030394">
    <property type="entry name" value="G_HFLX_dom"/>
</dbReference>
<evidence type="ECO:0000313" key="11">
    <source>
        <dbReference type="Proteomes" id="UP000011693"/>
    </source>
</evidence>
<dbReference type="STRING" id="1227492.C482_17698"/>
<evidence type="ECO:0000256" key="7">
    <source>
        <dbReference type="PIRSR" id="PIRSR006809-2"/>
    </source>
</evidence>
<dbReference type="GO" id="GO:0005737">
    <property type="term" value="C:cytoplasm"/>
    <property type="evidence" value="ECO:0007669"/>
    <property type="project" value="UniProtKB-SubCell"/>
</dbReference>
<dbReference type="EMBL" id="AOIN01000092">
    <property type="protein sequence ID" value="ELY94931.1"/>
    <property type="molecule type" value="Genomic_DNA"/>
</dbReference>
<dbReference type="PIRSF" id="PIRSF006809">
    <property type="entry name" value="GTP-binding_hflX_prd"/>
    <property type="match status" value="1"/>
</dbReference>
<keyword evidence="2 5" id="KW-0547">Nucleotide-binding</keyword>
<dbReference type="PROSITE" id="PS51705">
    <property type="entry name" value="G_HFLX"/>
    <property type="match status" value="1"/>
</dbReference>
<dbReference type="PATRIC" id="fig|1227492.4.peg.3527"/>
<evidence type="ECO:0000256" key="5">
    <source>
        <dbReference type="HAMAP-Rule" id="MF_00900"/>
    </source>
</evidence>
<comment type="subunit">
    <text evidence="5">Monomer. Associates with the 50S ribosomal subunit.</text>
</comment>
<keyword evidence="1 7" id="KW-0479">Metal-binding</keyword>
<evidence type="ECO:0000256" key="2">
    <source>
        <dbReference type="ARBA" id="ARBA00022741"/>
    </source>
</evidence>
<keyword evidence="5" id="KW-0963">Cytoplasm</keyword>
<feature type="compositionally biased region" description="Polar residues" evidence="8">
    <location>
        <begin position="23"/>
        <end position="47"/>
    </location>
</feature>
<dbReference type="InterPro" id="IPR027417">
    <property type="entry name" value="P-loop_NTPase"/>
</dbReference>
<dbReference type="Gene3D" id="3.40.50.300">
    <property type="entry name" value="P-loop containing nucleotide triphosphate hydrolases"/>
    <property type="match status" value="1"/>
</dbReference>
<name>M0A983_9EURY</name>
<evidence type="ECO:0000256" key="3">
    <source>
        <dbReference type="ARBA" id="ARBA00022842"/>
    </source>
</evidence>
<dbReference type="InterPro" id="IPR042108">
    <property type="entry name" value="GTPase_HflX_N_sf"/>
</dbReference>
<feature type="binding site" evidence="6">
    <location>
        <begin position="301"/>
        <end position="304"/>
    </location>
    <ligand>
        <name>GTP</name>
        <dbReference type="ChEBI" id="CHEBI:37565"/>
    </ligand>
</feature>
<dbReference type="GO" id="GO:0043022">
    <property type="term" value="F:ribosome binding"/>
    <property type="evidence" value="ECO:0007669"/>
    <property type="project" value="TreeGrafter"/>
</dbReference>
<gene>
    <name evidence="5" type="primary">hflX</name>
    <name evidence="10" type="ORF">C482_17698</name>
</gene>
<dbReference type="GO" id="GO:0046872">
    <property type="term" value="F:metal ion binding"/>
    <property type="evidence" value="ECO:0007669"/>
    <property type="project" value="UniProtKB-KW"/>
</dbReference>
<dbReference type="Proteomes" id="UP000011693">
    <property type="component" value="Unassembled WGS sequence"/>
</dbReference>
<organism evidence="10 11">
    <name type="scientific">Natrialba chahannaoensis JCM 10990</name>
    <dbReference type="NCBI Taxonomy" id="1227492"/>
    <lineage>
        <taxon>Archaea</taxon>
        <taxon>Methanobacteriati</taxon>
        <taxon>Methanobacteriota</taxon>
        <taxon>Stenosarchaea group</taxon>
        <taxon>Halobacteria</taxon>
        <taxon>Halobacteriales</taxon>
        <taxon>Natrialbaceae</taxon>
        <taxon>Natrialba</taxon>
    </lineage>
</organism>
<dbReference type="OrthoDB" id="10150at2157"/>
<comment type="function">
    <text evidence="5">GTPase that associates with the 50S ribosomal subunit and may have a role during protein synthesis or ribosome biogenesis.</text>
</comment>
<feature type="region of interest" description="Disordered" evidence="8">
    <location>
        <begin position="1"/>
        <end position="63"/>
    </location>
</feature>
<proteinExistence type="inferred from homology"/>
<dbReference type="Pfam" id="PF13167">
    <property type="entry name" value="GTP-bdg_N"/>
    <property type="match status" value="1"/>
</dbReference>
<dbReference type="GO" id="GO:0005525">
    <property type="term" value="F:GTP binding"/>
    <property type="evidence" value="ECO:0007669"/>
    <property type="project" value="UniProtKB-UniRule"/>
</dbReference>
<feature type="domain" description="Hflx-type G" evidence="9">
    <location>
        <begin position="228"/>
        <end position="423"/>
    </location>
</feature>
<evidence type="ECO:0000256" key="8">
    <source>
        <dbReference type="SAM" id="MobiDB-lite"/>
    </source>
</evidence>
<feature type="binding site" evidence="6">
    <location>
        <begin position="369"/>
        <end position="372"/>
    </location>
    <ligand>
        <name>GTP</name>
        <dbReference type="ChEBI" id="CHEBI:37565"/>
    </ligand>
</feature>
<feature type="binding site" evidence="7">
    <location>
        <position position="282"/>
    </location>
    <ligand>
        <name>Mg(2+)</name>
        <dbReference type="ChEBI" id="CHEBI:18420"/>
    </ligand>
</feature>
<dbReference type="Gene3D" id="3.40.50.11060">
    <property type="entry name" value="GTPase HflX, N-terminal domain"/>
    <property type="match status" value="1"/>
</dbReference>
<feature type="binding site" evidence="7">
    <location>
        <position position="241"/>
    </location>
    <ligand>
        <name>Mg(2+)</name>
        <dbReference type="ChEBI" id="CHEBI:18420"/>
    </ligand>
</feature>
<dbReference type="InterPro" id="IPR006073">
    <property type="entry name" value="GTP-bd"/>
</dbReference>
<evidence type="ECO:0000256" key="1">
    <source>
        <dbReference type="ARBA" id="ARBA00022723"/>
    </source>
</evidence>
<evidence type="ECO:0000256" key="6">
    <source>
        <dbReference type="PIRSR" id="PIRSR006809-1"/>
    </source>
</evidence>
<dbReference type="PANTHER" id="PTHR10229">
    <property type="entry name" value="GTP-BINDING PROTEIN HFLX"/>
    <property type="match status" value="1"/>
</dbReference>
<keyword evidence="3 7" id="KW-0460">Magnesium</keyword>
<dbReference type="Pfam" id="PF16360">
    <property type="entry name" value="GTP-bdg_M"/>
    <property type="match status" value="1"/>
</dbReference>
<dbReference type="InterPro" id="IPR032305">
    <property type="entry name" value="GTP-bd_M"/>
</dbReference>
<dbReference type="AlphaFoldDB" id="M0A983"/>
<feature type="binding site" evidence="6">
    <location>
        <begin position="401"/>
        <end position="403"/>
    </location>
    <ligand>
        <name>GTP</name>
        <dbReference type="ChEBI" id="CHEBI:37565"/>
    </ligand>
</feature>
<dbReference type="SUPFAM" id="SSF52540">
    <property type="entry name" value="P-loop containing nucleoside triphosphate hydrolases"/>
    <property type="match status" value="1"/>
</dbReference>
<evidence type="ECO:0000256" key="4">
    <source>
        <dbReference type="ARBA" id="ARBA00023134"/>
    </source>
</evidence>
<dbReference type="HAMAP" id="MF_00900">
    <property type="entry name" value="GTPase_HflX"/>
    <property type="match status" value="1"/>
</dbReference>
<keyword evidence="11" id="KW-1185">Reference proteome</keyword>
<comment type="similarity">
    <text evidence="5">Belongs to the TRAFAC class OBG-HflX-like GTPase superfamily. HflX GTPase family.</text>
</comment>
<evidence type="ECO:0000259" key="9">
    <source>
        <dbReference type="PROSITE" id="PS51705"/>
    </source>
</evidence>
<sequence length="482" mass="52845">MSRSRTHNTPNRTVIASRLDATAATSNETDNTEETVQADGTGQTSDTGRTDDTSQTDETDQVGQTDEIAALVRAAGDEVVATITQAGREDSGSYFGHGKVDELADTVAATDANRVVVDDELTPSQHHTLESAMPADTAVLDRHRLVLEIFEAGAGSRRAKLQVELAQLRYDLPRLIESADEGLLNKQTEKGSPVYDVRDRIDRLERKLEERPEPAAQFRERRREEGFDLVTCAGYTNAGKSTLLHRLADEMSILDTDSSSKSDNAHSEKDATAAVRDRLFETLETTTRRATIDGRPVLVTDTVGFVDDLPHDLVESFSATLSEAGAADVVVLVVDASDAESRFRARLETALDVLDAQGVADERIVPALNKVDCLSTDESARRLAMAEEQLPESTADPLPVSVLEETNLGRLCETILERLPTETADLRVPNCDDTMALVSRAYDRTSVETVDYDDTVTIRCRGPPRILEQLRARAERITAEHR</sequence>
<dbReference type="PANTHER" id="PTHR10229:SF8">
    <property type="entry name" value="GTPASE HFLX"/>
    <property type="match status" value="1"/>
</dbReference>
<reference evidence="10 11" key="1">
    <citation type="journal article" date="2014" name="PLoS Genet.">
        <title>Phylogenetically driven sequencing of extremely halophilic archaea reveals strategies for static and dynamic osmo-response.</title>
        <authorList>
            <person name="Becker E.A."/>
            <person name="Seitzer P.M."/>
            <person name="Tritt A."/>
            <person name="Larsen D."/>
            <person name="Krusor M."/>
            <person name="Yao A.I."/>
            <person name="Wu D."/>
            <person name="Madern D."/>
            <person name="Eisen J.A."/>
            <person name="Darling A.E."/>
            <person name="Facciotti M.T."/>
        </authorList>
    </citation>
    <scope>NUCLEOTIDE SEQUENCE [LARGE SCALE GENOMIC DNA]</scope>
    <source>
        <strain evidence="10 11">JCM 10990</strain>
    </source>
</reference>
<feature type="binding site" evidence="6">
    <location>
        <begin position="234"/>
        <end position="241"/>
    </location>
    <ligand>
        <name>GTP</name>
        <dbReference type="ChEBI" id="CHEBI:37565"/>
    </ligand>
</feature>
<accession>M0A983</accession>
<dbReference type="RefSeq" id="WP_006169057.1">
    <property type="nucleotide sequence ID" value="NZ_AOIN01000092.1"/>
</dbReference>
<dbReference type="Pfam" id="PF01926">
    <property type="entry name" value="MMR_HSR1"/>
    <property type="match status" value="1"/>
</dbReference>
<comment type="subcellular location">
    <subcellularLocation>
        <location evidence="5">Cytoplasm</location>
    </subcellularLocation>
    <text evidence="5">May associate with membranes.</text>
</comment>
<dbReference type="InterPro" id="IPR016496">
    <property type="entry name" value="GTPase_HflX"/>
</dbReference>
<dbReference type="NCBIfam" id="TIGR03156">
    <property type="entry name" value="GTP_HflX"/>
    <property type="match status" value="1"/>
</dbReference>
<evidence type="ECO:0000313" key="10">
    <source>
        <dbReference type="EMBL" id="ELY94931.1"/>
    </source>
</evidence>
<dbReference type="InterPro" id="IPR025121">
    <property type="entry name" value="GTPase_HflX_N"/>
</dbReference>
<dbReference type="GO" id="GO:0003924">
    <property type="term" value="F:GTPase activity"/>
    <property type="evidence" value="ECO:0007669"/>
    <property type="project" value="UniProtKB-UniRule"/>
</dbReference>
<comment type="caution">
    <text evidence="10">The sequence shown here is derived from an EMBL/GenBank/DDBJ whole genome shotgun (WGS) entry which is preliminary data.</text>
</comment>